<sequence length="198" mass="22047">MENSVGSKVLRAKGCWAPCCWQSRDREGDMRIDINSSKGPGNQAPGLADVKPKEDRLRDPSKTVTHSNRSQSLVEFAIEFKADFKKLEISSSPLFVVVDIWDKRLKIELSGRDSKRILIADKRSSAGSLESATIDLRRAIFRIANRALFLNQLPSGALFFTNFSNNGKLSGKPALAKVFVKINLSSHLPPICKCWLMI</sequence>
<evidence type="ECO:0000313" key="2">
    <source>
        <dbReference type="Proteomes" id="UP000887565"/>
    </source>
</evidence>
<dbReference type="Proteomes" id="UP000887565">
    <property type="component" value="Unplaced"/>
</dbReference>
<name>A0A915JLH9_ROMCU</name>
<reference evidence="3" key="1">
    <citation type="submission" date="2022-11" db="UniProtKB">
        <authorList>
            <consortium name="WormBaseParasite"/>
        </authorList>
    </citation>
    <scope>IDENTIFICATION</scope>
</reference>
<evidence type="ECO:0000256" key="1">
    <source>
        <dbReference type="SAM" id="MobiDB-lite"/>
    </source>
</evidence>
<organism evidence="2 3">
    <name type="scientific">Romanomermis culicivorax</name>
    <name type="common">Nematode worm</name>
    <dbReference type="NCBI Taxonomy" id="13658"/>
    <lineage>
        <taxon>Eukaryota</taxon>
        <taxon>Metazoa</taxon>
        <taxon>Ecdysozoa</taxon>
        <taxon>Nematoda</taxon>
        <taxon>Enoplea</taxon>
        <taxon>Dorylaimia</taxon>
        <taxon>Mermithida</taxon>
        <taxon>Mermithoidea</taxon>
        <taxon>Mermithidae</taxon>
        <taxon>Romanomermis</taxon>
    </lineage>
</organism>
<dbReference type="WBParaSite" id="nRc.2.0.1.t27035-RA">
    <property type="protein sequence ID" value="nRc.2.0.1.t27035-RA"/>
    <property type="gene ID" value="nRc.2.0.1.g27035"/>
</dbReference>
<feature type="region of interest" description="Disordered" evidence="1">
    <location>
        <begin position="31"/>
        <end position="66"/>
    </location>
</feature>
<keyword evidence="2" id="KW-1185">Reference proteome</keyword>
<feature type="compositionally biased region" description="Basic and acidic residues" evidence="1">
    <location>
        <begin position="50"/>
        <end position="61"/>
    </location>
</feature>
<dbReference type="AlphaFoldDB" id="A0A915JLH9"/>
<evidence type="ECO:0000313" key="3">
    <source>
        <dbReference type="WBParaSite" id="nRc.2.0.1.t27035-RA"/>
    </source>
</evidence>
<accession>A0A915JLH9</accession>
<proteinExistence type="predicted"/>
<protein>
    <submittedName>
        <fullName evidence="3">Uncharacterized protein</fullName>
    </submittedName>
</protein>